<dbReference type="Gene3D" id="3.30.750.24">
    <property type="entry name" value="STAS domain"/>
    <property type="match status" value="1"/>
</dbReference>
<gene>
    <name evidence="7" type="ORF">WI372_04615</name>
</gene>
<dbReference type="InterPro" id="IPR002645">
    <property type="entry name" value="STAS_dom"/>
</dbReference>
<reference evidence="7 8" key="1">
    <citation type="submission" date="2024-02" db="EMBL/GenBank/DDBJ databases">
        <title>A novel Gemmatimonadota bacterium.</title>
        <authorList>
            <person name="Du Z.-J."/>
            <person name="Ye Y.-Q."/>
        </authorList>
    </citation>
    <scope>NUCLEOTIDE SEQUENCE [LARGE SCALE GENOMIC DNA]</scope>
    <source>
        <strain evidence="7 8">DH-20</strain>
    </source>
</reference>
<comment type="subcellular location">
    <subcellularLocation>
        <location evidence="1">Membrane</location>
        <topology evidence="1">Multi-pass membrane protein</topology>
    </subcellularLocation>
</comment>
<feature type="transmembrane region" description="Helical" evidence="5">
    <location>
        <begin position="171"/>
        <end position="190"/>
    </location>
</feature>
<feature type="transmembrane region" description="Helical" evidence="5">
    <location>
        <begin position="88"/>
        <end position="108"/>
    </location>
</feature>
<dbReference type="Pfam" id="PF00916">
    <property type="entry name" value="Sulfate_transp"/>
    <property type="match status" value="2"/>
</dbReference>
<evidence type="ECO:0000256" key="5">
    <source>
        <dbReference type="SAM" id="Phobius"/>
    </source>
</evidence>
<keyword evidence="2 5" id="KW-0812">Transmembrane</keyword>
<feature type="transmembrane region" description="Helical" evidence="5">
    <location>
        <begin position="220"/>
        <end position="238"/>
    </location>
</feature>
<dbReference type="PANTHER" id="PTHR43310:SF1">
    <property type="entry name" value="SULFATE TRANSPORTER YBAR-RELATED"/>
    <property type="match status" value="1"/>
</dbReference>
<dbReference type="RefSeq" id="WP_405275269.1">
    <property type="nucleotide sequence ID" value="NZ_CP144380.1"/>
</dbReference>
<evidence type="ECO:0000313" key="7">
    <source>
        <dbReference type="EMBL" id="MEK9500250.1"/>
    </source>
</evidence>
<feature type="transmembrane region" description="Helical" evidence="5">
    <location>
        <begin position="292"/>
        <end position="311"/>
    </location>
</feature>
<dbReference type="EMBL" id="JBBHLI010000002">
    <property type="protein sequence ID" value="MEK9500250.1"/>
    <property type="molecule type" value="Genomic_DNA"/>
</dbReference>
<feature type="transmembrane region" description="Helical" evidence="5">
    <location>
        <begin position="46"/>
        <end position="76"/>
    </location>
</feature>
<accession>A0ABU9E681</accession>
<dbReference type="InterPro" id="IPR036513">
    <property type="entry name" value="STAS_dom_sf"/>
</dbReference>
<keyword evidence="4 5" id="KW-0472">Membrane</keyword>
<feature type="transmembrane region" description="Helical" evidence="5">
    <location>
        <begin position="258"/>
        <end position="280"/>
    </location>
</feature>
<evidence type="ECO:0000256" key="2">
    <source>
        <dbReference type="ARBA" id="ARBA00022692"/>
    </source>
</evidence>
<dbReference type="SUPFAM" id="SSF52091">
    <property type="entry name" value="SpoIIaa-like"/>
    <property type="match status" value="1"/>
</dbReference>
<dbReference type="InterPro" id="IPR052706">
    <property type="entry name" value="Membrane-Transporter-like"/>
</dbReference>
<feature type="transmembrane region" description="Helical" evidence="5">
    <location>
        <begin position="317"/>
        <end position="339"/>
    </location>
</feature>
<keyword evidence="8" id="KW-1185">Reference proteome</keyword>
<organism evidence="7 8">
    <name type="scientific">Gaopeijia maritima</name>
    <dbReference type="NCBI Taxonomy" id="3119007"/>
    <lineage>
        <taxon>Bacteria</taxon>
        <taxon>Pseudomonadati</taxon>
        <taxon>Gemmatimonadota</taxon>
        <taxon>Longimicrobiia</taxon>
        <taxon>Gaopeijiales</taxon>
        <taxon>Gaopeijiaceae</taxon>
        <taxon>Gaopeijia</taxon>
    </lineage>
</organism>
<feature type="transmembrane region" description="Helical" evidence="5">
    <location>
        <begin position="21"/>
        <end position="40"/>
    </location>
</feature>
<dbReference type="InterPro" id="IPR011547">
    <property type="entry name" value="SLC26A/SulP_dom"/>
</dbReference>
<dbReference type="PROSITE" id="PS50801">
    <property type="entry name" value="STAS"/>
    <property type="match status" value="1"/>
</dbReference>
<dbReference type="Pfam" id="PF01740">
    <property type="entry name" value="STAS"/>
    <property type="match status" value="1"/>
</dbReference>
<dbReference type="PANTHER" id="PTHR43310">
    <property type="entry name" value="SULFATE TRANSPORTER YBAR-RELATED"/>
    <property type="match status" value="1"/>
</dbReference>
<evidence type="ECO:0000259" key="6">
    <source>
        <dbReference type="PROSITE" id="PS50801"/>
    </source>
</evidence>
<evidence type="ECO:0000313" key="8">
    <source>
        <dbReference type="Proteomes" id="UP001484239"/>
    </source>
</evidence>
<feature type="transmembrane region" description="Helical" evidence="5">
    <location>
        <begin position="146"/>
        <end position="165"/>
    </location>
</feature>
<protein>
    <submittedName>
        <fullName evidence="7">SulP family inorganic anion transporter</fullName>
    </submittedName>
</protein>
<keyword evidence="3 5" id="KW-1133">Transmembrane helix</keyword>
<name>A0ABU9E681_9BACT</name>
<evidence type="ECO:0000256" key="1">
    <source>
        <dbReference type="ARBA" id="ARBA00004141"/>
    </source>
</evidence>
<feature type="transmembrane region" description="Helical" evidence="5">
    <location>
        <begin position="114"/>
        <end position="134"/>
    </location>
</feature>
<dbReference type="CDD" id="cd07042">
    <property type="entry name" value="STAS_SulP_like_sulfate_transporter"/>
    <property type="match status" value="1"/>
</dbReference>
<evidence type="ECO:0000256" key="3">
    <source>
        <dbReference type="ARBA" id="ARBA00022989"/>
    </source>
</evidence>
<dbReference type="Proteomes" id="UP001484239">
    <property type="component" value="Unassembled WGS sequence"/>
</dbReference>
<comment type="caution">
    <text evidence="7">The sequence shown here is derived from an EMBL/GenBank/DDBJ whole genome shotgun (WGS) entry which is preliminary data.</text>
</comment>
<sequence length="494" mass="52758">MLRSLRQEWFFNVRGDVLAGLVVALALIPEAIAFSVIAGVDPKVGLYASFCIAVITAFVGGRPGMISAATGAMALVMVTLVRDHGLQYLLAATLLTGGLQMLAGAFRLGSLMRFVSRSVVTGFVNALAILIFLAQLPEITGDNARPVVLLTMLVGLAIIYGLPYLTRAVPSPLICIIALTAVSMALGLDLRTVGDMGELPDSLPVFLWPDVPMEWETLRIIFPYALTLAVVGLLESMMTETIVDDLTDTPSDRNRECVGQGVANVGAGLLGGMAGCAMIGQSVINVKSGGRGRLSSLTAGSVLLLLVVFLGEWVAQIPMAALVAVMIMVSIGTFSWDSILTLRTNPKSSSVVMISTVVVVVFTHNLAQGVLVGVLLSALFFARRVGQFLRVQSRLSDDGLHRTYEVIGQVFFTSAESFLASFDFGEALDRVTIDLTHAHFWDITAVSSLDKVVLKFRRDGAEVDLVGLNEASATMLDRFAVHDKPDAVDTLMAH</sequence>
<proteinExistence type="predicted"/>
<feature type="domain" description="STAS" evidence="6">
    <location>
        <begin position="404"/>
        <end position="494"/>
    </location>
</feature>
<feature type="transmembrane region" description="Helical" evidence="5">
    <location>
        <begin position="351"/>
        <end position="382"/>
    </location>
</feature>
<evidence type="ECO:0000256" key="4">
    <source>
        <dbReference type="ARBA" id="ARBA00023136"/>
    </source>
</evidence>